<dbReference type="Pfam" id="PF01717">
    <property type="entry name" value="Meth_synt_2"/>
    <property type="match status" value="1"/>
</dbReference>
<dbReference type="InterPro" id="IPR002629">
    <property type="entry name" value="Met_Synth_C/arc"/>
</dbReference>
<evidence type="ECO:0000313" key="6">
    <source>
        <dbReference type="Proteomes" id="UP000600071"/>
    </source>
</evidence>
<dbReference type="SUPFAM" id="SSF51726">
    <property type="entry name" value="UROD/MetE-like"/>
    <property type="match status" value="1"/>
</dbReference>
<dbReference type="GO" id="GO:0008270">
    <property type="term" value="F:zinc ion binding"/>
    <property type="evidence" value="ECO:0007669"/>
    <property type="project" value="InterPro"/>
</dbReference>
<dbReference type="GO" id="GO:0032259">
    <property type="term" value="P:methylation"/>
    <property type="evidence" value="ECO:0007669"/>
    <property type="project" value="UniProtKB-KW"/>
</dbReference>
<organism evidence="5 6">
    <name type="scientific">Pyrodictium delaneyi</name>
    <dbReference type="NCBI Taxonomy" id="1273541"/>
    <lineage>
        <taxon>Archaea</taxon>
        <taxon>Thermoproteota</taxon>
        <taxon>Thermoprotei</taxon>
        <taxon>Desulfurococcales</taxon>
        <taxon>Pyrodictiaceae</taxon>
        <taxon>Pyrodictium</taxon>
    </lineage>
</organism>
<feature type="non-terminal residue" evidence="5">
    <location>
        <position position="1"/>
    </location>
</feature>
<accession>A0A833E9E2</accession>
<dbReference type="InterPro" id="IPR038071">
    <property type="entry name" value="UROD/MetE-like_sf"/>
</dbReference>
<evidence type="ECO:0000259" key="4">
    <source>
        <dbReference type="Pfam" id="PF01717"/>
    </source>
</evidence>
<evidence type="ECO:0000256" key="3">
    <source>
        <dbReference type="ARBA" id="ARBA00022833"/>
    </source>
</evidence>
<protein>
    <submittedName>
        <fullName evidence="5">Methylcobamide--CoM methyltransferase</fullName>
    </submittedName>
</protein>
<evidence type="ECO:0000313" key="5">
    <source>
        <dbReference type="EMBL" id="HIQ24073.1"/>
    </source>
</evidence>
<keyword evidence="2" id="KW-0479">Metal-binding</keyword>
<proteinExistence type="predicted"/>
<keyword evidence="5" id="KW-0489">Methyltransferase</keyword>
<name>A0A833E9E2_9CREN</name>
<gene>
    <name evidence="5" type="ORF">EYH50_03395</name>
</gene>
<dbReference type="GO" id="GO:0003871">
    <property type="term" value="F:5-methyltetrahydropteroyltriglutamate-homocysteine S-methyltransferase activity"/>
    <property type="evidence" value="ECO:0007669"/>
    <property type="project" value="InterPro"/>
</dbReference>
<comment type="caution">
    <text evidence="5">The sequence shown here is derived from an EMBL/GenBank/DDBJ whole genome shotgun (WGS) entry which is preliminary data.</text>
</comment>
<dbReference type="Gene3D" id="3.20.20.210">
    <property type="match status" value="1"/>
</dbReference>
<keyword evidence="5" id="KW-0808">Transferase</keyword>
<feature type="domain" description="Cobalamin-independent methionine synthase MetE C-terminal/archaeal" evidence="4">
    <location>
        <begin position="1"/>
        <end position="186"/>
    </location>
</feature>
<evidence type="ECO:0000256" key="1">
    <source>
        <dbReference type="ARBA" id="ARBA00001947"/>
    </source>
</evidence>
<dbReference type="AlphaFoldDB" id="A0A833E9E2"/>
<reference evidence="5" key="1">
    <citation type="journal article" date="2020" name="ISME J.">
        <title>Gammaproteobacteria mediating utilization of methyl-, sulfur- and petroleum organic compounds in deep ocean hydrothermal plumes.</title>
        <authorList>
            <person name="Zhou Z."/>
            <person name="Liu Y."/>
            <person name="Pan J."/>
            <person name="Cron B.R."/>
            <person name="Toner B.M."/>
            <person name="Anantharaman K."/>
            <person name="Breier J.A."/>
            <person name="Dick G.J."/>
            <person name="Li M."/>
        </authorList>
    </citation>
    <scope>NUCLEOTIDE SEQUENCE</scope>
    <source>
        <strain evidence="5">SZUA-1523</strain>
    </source>
</reference>
<dbReference type="PANTHER" id="PTHR30519">
    <property type="entry name" value="5-METHYLTETRAHYDROPTEROYLTRIGLUTAMATE--HOMOCYSTEINE METHYLTRANSFERASE"/>
    <property type="match status" value="1"/>
</dbReference>
<dbReference type="Proteomes" id="UP000600071">
    <property type="component" value="Unassembled WGS sequence"/>
</dbReference>
<comment type="cofactor">
    <cofactor evidence="1">
        <name>Zn(2+)</name>
        <dbReference type="ChEBI" id="CHEBI:29105"/>
    </cofactor>
</comment>
<evidence type="ECO:0000256" key="2">
    <source>
        <dbReference type="ARBA" id="ARBA00022723"/>
    </source>
</evidence>
<dbReference type="EMBL" id="DQVR01000074">
    <property type="protein sequence ID" value="HIQ24073.1"/>
    <property type="molecule type" value="Genomic_DNA"/>
</dbReference>
<dbReference type="GO" id="GO:0009086">
    <property type="term" value="P:methionine biosynthetic process"/>
    <property type="evidence" value="ECO:0007669"/>
    <property type="project" value="InterPro"/>
</dbReference>
<sequence>TMVDWSFDLAYGDRRELVLEMARVLRHEIEEFARRGADFIQVDEPALSTRPYREEAELLREALEIMFKGISAKKIIHICFGRIEKILPYALDFPVDQIDLEFKNSNFRLLPYLKEYGFDKELGYGVIDVHSTRIESVEEIKNDIYRLIKMDVMPPEKIYIDPDCGVKRLPREIAKAKLRNMVKAAREVRRELGYE</sequence>
<keyword evidence="3" id="KW-0862">Zinc</keyword>